<proteinExistence type="predicted"/>
<dbReference type="Proteomes" id="UP000593568">
    <property type="component" value="Unassembled WGS sequence"/>
</dbReference>
<reference evidence="2 3" key="1">
    <citation type="journal article" date="2019" name="Genome Biol. Evol.">
        <title>Insights into the evolution of the New World diploid cottons (Gossypium, subgenus Houzingenia) based on genome sequencing.</title>
        <authorList>
            <person name="Grover C.E."/>
            <person name="Arick M.A. 2nd"/>
            <person name="Thrash A."/>
            <person name="Conover J.L."/>
            <person name="Sanders W.S."/>
            <person name="Peterson D.G."/>
            <person name="Frelichowski J.E."/>
            <person name="Scheffler J.A."/>
            <person name="Scheffler B.E."/>
            <person name="Wendel J.F."/>
        </authorList>
    </citation>
    <scope>NUCLEOTIDE SEQUENCE [LARGE SCALE GENOMIC DNA]</scope>
    <source>
        <strain evidence="2">8</strain>
        <tissue evidence="2">Leaf</tissue>
    </source>
</reference>
<organism evidence="2 3">
    <name type="scientific">Gossypium trilobum</name>
    <dbReference type="NCBI Taxonomy" id="34281"/>
    <lineage>
        <taxon>Eukaryota</taxon>
        <taxon>Viridiplantae</taxon>
        <taxon>Streptophyta</taxon>
        <taxon>Embryophyta</taxon>
        <taxon>Tracheophyta</taxon>
        <taxon>Spermatophyta</taxon>
        <taxon>Magnoliopsida</taxon>
        <taxon>eudicotyledons</taxon>
        <taxon>Gunneridae</taxon>
        <taxon>Pentapetalae</taxon>
        <taxon>rosids</taxon>
        <taxon>malvids</taxon>
        <taxon>Malvales</taxon>
        <taxon>Malvaceae</taxon>
        <taxon>Malvoideae</taxon>
        <taxon>Gossypium</taxon>
    </lineage>
</organism>
<name>A0A7J9DMS0_9ROSI</name>
<dbReference type="AlphaFoldDB" id="A0A7J9DMS0"/>
<comment type="caution">
    <text evidence="2">The sequence shown here is derived from an EMBL/GenBank/DDBJ whole genome shotgun (WGS) entry which is preliminary data.</text>
</comment>
<feature type="coiled-coil region" evidence="1">
    <location>
        <begin position="20"/>
        <end position="47"/>
    </location>
</feature>
<evidence type="ECO:0000256" key="1">
    <source>
        <dbReference type="SAM" id="Coils"/>
    </source>
</evidence>
<keyword evidence="1" id="KW-0175">Coiled coil</keyword>
<protein>
    <submittedName>
        <fullName evidence="2">Uncharacterized protein</fullName>
    </submittedName>
</protein>
<keyword evidence="3" id="KW-1185">Reference proteome</keyword>
<gene>
    <name evidence="2" type="ORF">Gotri_024521</name>
</gene>
<dbReference type="EMBL" id="JABEZW010000003">
    <property type="protein sequence ID" value="MBA0761957.1"/>
    <property type="molecule type" value="Genomic_DNA"/>
</dbReference>
<evidence type="ECO:0000313" key="2">
    <source>
        <dbReference type="EMBL" id="MBA0761957.1"/>
    </source>
</evidence>
<sequence length="58" mass="6788">MLEEEKIQLGLDVDVQNLEVEKIRKGKNKAKKDLDSLKIDYKKLRLLMRTARMGKTSK</sequence>
<accession>A0A7J9DMS0</accession>
<evidence type="ECO:0000313" key="3">
    <source>
        <dbReference type="Proteomes" id="UP000593568"/>
    </source>
</evidence>